<gene>
    <name evidence="2" type="ORF">ARALYDRAFT_915047</name>
</gene>
<sequence length="71" mass="8002">MASNGASPRIVDATDNSLDKIPQQLESRVIGTCFWDLLFKRVETEASTIRRHQDKNLKPRRIKSTSASMQG</sequence>
<dbReference type="AlphaFoldDB" id="D7MCC3"/>
<name>D7MCC3_ARALL</name>
<reference evidence="3" key="1">
    <citation type="journal article" date="2011" name="Nat. Genet.">
        <title>The Arabidopsis lyrata genome sequence and the basis of rapid genome size change.</title>
        <authorList>
            <person name="Hu T.T."/>
            <person name="Pattyn P."/>
            <person name="Bakker E.G."/>
            <person name="Cao J."/>
            <person name="Cheng J.-F."/>
            <person name="Clark R.M."/>
            <person name="Fahlgren N."/>
            <person name="Fawcett J.A."/>
            <person name="Grimwood J."/>
            <person name="Gundlach H."/>
            <person name="Haberer G."/>
            <person name="Hollister J.D."/>
            <person name="Ossowski S."/>
            <person name="Ottilar R.P."/>
            <person name="Salamov A.A."/>
            <person name="Schneeberger K."/>
            <person name="Spannagl M."/>
            <person name="Wang X."/>
            <person name="Yang L."/>
            <person name="Nasrallah M.E."/>
            <person name="Bergelson J."/>
            <person name="Carrington J.C."/>
            <person name="Gaut B.S."/>
            <person name="Schmutz J."/>
            <person name="Mayer K.F.X."/>
            <person name="Van de Peer Y."/>
            <person name="Grigoriev I.V."/>
            <person name="Nordborg M."/>
            <person name="Weigel D."/>
            <person name="Guo Y.-L."/>
        </authorList>
    </citation>
    <scope>NUCLEOTIDE SEQUENCE [LARGE SCALE GENOMIC DNA]</scope>
    <source>
        <strain evidence="3">cv. MN47</strain>
    </source>
</reference>
<protein>
    <submittedName>
        <fullName evidence="2">Uncharacterized protein</fullName>
    </submittedName>
</protein>
<dbReference type="EMBL" id="GL348719">
    <property type="protein sequence ID" value="EFH44364.1"/>
    <property type="molecule type" value="Genomic_DNA"/>
</dbReference>
<organism evidence="3">
    <name type="scientific">Arabidopsis lyrata subsp. lyrata</name>
    <name type="common">Lyre-leaved rock-cress</name>
    <dbReference type="NCBI Taxonomy" id="81972"/>
    <lineage>
        <taxon>Eukaryota</taxon>
        <taxon>Viridiplantae</taxon>
        <taxon>Streptophyta</taxon>
        <taxon>Embryophyta</taxon>
        <taxon>Tracheophyta</taxon>
        <taxon>Spermatophyta</taxon>
        <taxon>Magnoliopsida</taxon>
        <taxon>eudicotyledons</taxon>
        <taxon>Gunneridae</taxon>
        <taxon>Pentapetalae</taxon>
        <taxon>rosids</taxon>
        <taxon>malvids</taxon>
        <taxon>Brassicales</taxon>
        <taxon>Brassicaceae</taxon>
        <taxon>Camelineae</taxon>
        <taxon>Arabidopsis</taxon>
    </lineage>
</organism>
<proteinExistence type="predicted"/>
<dbReference type="Proteomes" id="UP000008694">
    <property type="component" value="Unassembled WGS sequence"/>
</dbReference>
<evidence type="ECO:0000313" key="3">
    <source>
        <dbReference type="Proteomes" id="UP000008694"/>
    </source>
</evidence>
<dbReference type="HOGENOM" id="CLU_202764_0_0_1"/>
<accession>D7MCC3</accession>
<dbReference type="Gramene" id="scaffold_702789.1">
    <property type="protein sequence ID" value="scaffold_702789.1"/>
    <property type="gene ID" value="scaffold_702789.1"/>
</dbReference>
<feature type="compositionally biased region" description="Basic residues" evidence="1">
    <location>
        <begin position="49"/>
        <end position="63"/>
    </location>
</feature>
<evidence type="ECO:0000313" key="2">
    <source>
        <dbReference type="EMBL" id="EFH44364.1"/>
    </source>
</evidence>
<keyword evidence="3" id="KW-1185">Reference proteome</keyword>
<evidence type="ECO:0000256" key="1">
    <source>
        <dbReference type="SAM" id="MobiDB-lite"/>
    </source>
</evidence>
<feature type="region of interest" description="Disordered" evidence="1">
    <location>
        <begin position="49"/>
        <end position="71"/>
    </location>
</feature>